<dbReference type="InterPro" id="IPR038717">
    <property type="entry name" value="Tc1-like_DDE_dom"/>
</dbReference>
<comment type="caution">
    <text evidence="3">The sequence shown here is derived from an EMBL/GenBank/DDBJ whole genome shotgun (WGS) entry which is preliminary data.</text>
</comment>
<dbReference type="Gene3D" id="3.30.420.10">
    <property type="entry name" value="Ribonuclease H-like superfamily/Ribonuclease H"/>
    <property type="match status" value="1"/>
</dbReference>
<dbReference type="InterPro" id="IPR054495">
    <property type="entry name" value="DUF488-N3a"/>
</dbReference>
<dbReference type="InterPro" id="IPR047655">
    <property type="entry name" value="Transpos_IS630-like"/>
</dbReference>
<evidence type="ECO:0000259" key="2">
    <source>
        <dbReference type="Pfam" id="PF22751"/>
    </source>
</evidence>
<dbReference type="InterPro" id="IPR036397">
    <property type="entry name" value="RNaseH_sf"/>
</dbReference>
<accession>A0A1J5PQ66</accession>
<reference evidence="3" key="1">
    <citation type="submission" date="2016-10" db="EMBL/GenBank/DDBJ databases">
        <title>Sequence of Gallionella enrichment culture.</title>
        <authorList>
            <person name="Poehlein A."/>
            <person name="Muehling M."/>
            <person name="Daniel R."/>
        </authorList>
    </citation>
    <scope>NUCLEOTIDE SEQUENCE</scope>
</reference>
<feature type="domain" description="DUF488" evidence="2">
    <location>
        <begin position="176"/>
        <end position="245"/>
    </location>
</feature>
<proteinExistence type="predicted"/>
<dbReference type="GO" id="GO:0003676">
    <property type="term" value="F:nucleic acid binding"/>
    <property type="evidence" value="ECO:0007669"/>
    <property type="project" value="InterPro"/>
</dbReference>
<evidence type="ECO:0000313" key="3">
    <source>
        <dbReference type="EMBL" id="OIQ73734.1"/>
    </source>
</evidence>
<sequence>MLPMGLGYVEGITHDYKRHGTSTLFAALNVLNGAVLVSCKPRPRHQEYLAFLREIERAVPAELDIRSIADNYATHNHPKVKARLAAHPRWTMHFIPTYSSCLKQVERIFGMIIDKAIRRGSFTSVKQLVQRIDHFIAAYNTNCCPFKWTATADSILEKLHRFCTRIPGQDTSVPVMKLAQAAQSDAQWHAFVRADRREMAAPDAAHSIALLAALSTRTDFALGCYCADETRCHRSILRELLREAGAVFAPD</sequence>
<dbReference type="NCBIfam" id="NF033545">
    <property type="entry name" value="transpos_IS630"/>
    <property type="match status" value="1"/>
</dbReference>
<protein>
    <submittedName>
        <fullName evidence="3">Uncharacterized protein</fullName>
    </submittedName>
</protein>
<gene>
    <name evidence="3" type="ORF">GALL_446290</name>
</gene>
<dbReference type="Pfam" id="PF22751">
    <property type="entry name" value="DUF488-N3a"/>
    <property type="match status" value="1"/>
</dbReference>
<feature type="domain" description="Tc1-like transposase DDE" evidence="1">
    <location>
        <begin position="14"/>
        <end position="128"/>
    </location>
</feature>
<organism evidence="3">
    <name type="scientific">mine drainage metagenome</name>
    <dbReference type="NCBI Taxonomy" id="410659"/>
    <lineage>
        <taxon>unclassified sequences</taxon>
        <taxon>metagenomes</taxon>
        <taxon>ecological metagenomes</taxon>
    </lineage>
</organism>
<dbReference type="AlphaFoldDB" id="A0A1J5PQ66"/>
<name>A0A1J5PQ66_9ZZZZ</name>
<evidence type="ECO:0000259" key="1">
    <source>
        <dbReference type="Pfam" id="PF13358"/>
    </source>
</evidence>
<dbReference type="EMBL" id="MLJW01002756">
    <property type="protein sequence ID" value="OIQ73734.1"/>
    <property type="molecule type" value="Genomic_DNA"/>
</dbReference>
<dbReference type="Pfam" id="PF13358">
    <property type="entry name" value="DDE_3"/>
    <property type="match status" value="1"/>
</dbReference>